<gene>
    <name evidence="2" type="ORF">CAPTEDRAFT_229398</name>
</gene>
<dbReference type="EMBL" id="KB292092">
    <property type="protein sequence ID" value="ELU18166.1"/>
    <property type="molecule type" value="Genomic_DNA"/>
</dbReference>
<name>R7VLE3_CAPTE</name>
<dbReference type="Proteomes" id="UP000014760">
    <property type="component" value="Unassembled WGS sequence"/>
</dbReference>
<organism evidence="2">
    <name type="scientific">Capitella teleta</name>
    <name type="common">Polychaete worm</name>
    <dbReference type="NCBI Taxonomy" id="283909"/>
    <lineage>
        <taxon>Eukaryota</taxon>
        <taxon>Metazoa</taxon>
        <taxon>Spiralia</taxon>
        <taxon>Lophotrochozoa</taxon>
        <taxon>Annelida</taxon>
        <taxon>Polychaeta</taxon>
        <taxon>Sedentaria</taxon>
        <taxon>Scolecida</taxon>
        <taxon>Capitellidae</taxon>
        <taxon>Capitella</taxon>
    </lineage>
</organism>
<proteinExistence type="predicted"/>
<reference evidence="2 4" key="2">
    <citation type="journal article" date="2013" name="Nature">
        <title>Insights into bilaterian evolution from three spiralian genomes.</title>
        <authorList>
            <person name="Simakov O."/>
            <person name="Marletaz F."/>
            <person name="Cho S.J."/>
            <person name="Edsinger-Gonzales E."/>
            <person name="Havlak P."/>
            <person name="Hellsten U."/>
            <person name="Kuo D.H."/>
            <person name="Larsson T."/>
            <person name="Lv J."/>
            <person name="Arendt D."/>
            <person name="Savage R."/>
            <person name="Osoegawa K."/>
            <person name="de Jong P."/>
            <person name="Grimwood J."/>
            <person name="Chapman J.A."/>
            <person name="Shapiro H."/>
            <person name="Aerts A."/>
            <person name="Otillar R.P."/>
            <person name="Terry A.Y."/>
            <person name="Boore J.L."/>
            <person name="Grigoriev I.V."/>
            <person name="Lindberg D.R."/>
            <person name="Seaver E.C."/>
            <person name="Weisblat D.A."/>
            <person name="Putnam N.H."/>
            <person name="Rokhsar D.S."/>
        </authorList>
    </citation>
    <scope>NUCLEOTIDE SEQUENCE</scope>
    <source>
        <strain evidence="2 4">I ESC-2004</strain>
    </source>
</reference>
<feature type="compositionally biased region" description="Basic and acidic residues" evidence="1">
    <location>
        <begin position="17"/>
        <end position="32"/>
    </location>
</feature>
<evidence type="ECO:0000313" key="2">
    <source>
        <dbReference type="EMBL" id="ELU18166.1"/>
    </source>
</evidence>
<protein>
    <submittedName>
        <fullName evidence="2 3">Uncharacterized protein</fullName>
    </submittedName>
</protein>
<feature type="region of interest" description="Disordered" evidence="1">
    <location>
        <begin position="1"/>
        <end position="58"/>
    </location>
</feature>
<sequence>MSSHAMCFSSEDEDDYVDRRLQASMEKSESLKRKCSSAGKSSSKSKKRSEEGCSSAAGSAPIPVAPEVAMKTLDMAGFRRLLSMNKAVLRWSEVEVGVVYELVGSIPGVEGMPPTFRIRRQGLGECEHRVVACTTALRYLEEHGDLDFKENDYYLVNEGLKAATRSYYNVKIACQKKKNNNKI</sequence>
<evidence type="ECO:0000313" key="3">
    <source>
        <dbReference type="EnsemblMetazoa" id="CapteP229398"/>
    </source>
</evidence>
<keyword evidence="4" id="KW-1185">Reference proteome</keyword>
<evidence type="ECO:0000256" key="1">
    <source>
        <dbReference type="SAM" id="MobiDB-lite"/>
    </source>
</evidence>
<reference evidence="3" key="3">
    <citation type="submission" date="2015-06" db="UniProtKB">
        <authorList>
            <consortium name="EnsemblMetazoa"/>
        </authorList>
    </citation>
    <scope>IDENTIFICATION</scope>
</reference>
<dbReference type="EMBL" id="AMQN01003868">
    <property type="status" value="NOT_ANNOTATED_CDS"/>
    <property type="molecule type" value="Genomic_DNA"/>
</dbReference>
<reference evidence="4" key="1">
    <citation type="submission" date="2012-12" db="EMBL/GenBank/DDBJ databases">
        <authorList>
            <person name="Hellsten U."/>
            <person name="Grimwood J."/>
            <person name="Chapman J.A."/>
            <person name="Shapiro H."/>
            <person name="Aerts A."/>
            <person name="Otillar R.P."/>
            <person name="Terry A.Y."/>
            <person name="Boore J.L."/>
            <person name="Simakov O."/>
            <person name="Marletaz F."/>
            <person name="Cho S.-J."/>
            <person name="Edsinger-Gonzales E."/>
            <person name="Havlak P."/>
            <person name="Kuo D.-H."/>
            <person name="Larsson T."/>
            <person name="Lv J."/>
            <person name="Arendt D."/>
            <person name="Savage R."/>
            <person name="Osoegawa K."/>
            <person name="de Jong P."/>
            <person name="Lindberg D.R."/>
            <person name="Seaver E.C."/>
            <person name="Weisblat D.A."/>
            <person name="Putnam N.H."/>
            <person name="Grigoriev I.V."/>
            <person name="Rokhsar D.S."/>
        </authorList>
    </citation>
    <scope>NUCLEOTIDE SEQUENCE</scope>
    <source>
        <strain evidence="4">I ESC-2004</strain>
    </source>
</reference>
<dbReference type="EnsemblMetazoa" id="CapteT229398">
    <property type="protein sequence ID" value="CapteP229398"/>
    <property type="gene ID" value="CapteG229398"/>
</dbReference>
<accession>R7VLE3</accession>
<evidence type="ECO:0000313" key="4">
    <source>
        <dbReference type="Proteomes" id="UP000014760"/>
    </source>
</evidence>
<dbReference type="HOGENOM" id="CLU_1556726_0_0_1"/>
<dbReference type="AlphaFoldDB" id="R7VLE3"/>